<comment type="caution">
    <text evidence="1">The sequence shown here is derived from an EMBL/GenBank/DDBJ whole genome shotgun (WGS) entry which is preliminary data.</text>
</comment>
<sequence length="42" mass="5036">MEERRRAEISQNVHRPVILYPTLNGKKVVSYFYSQGTRQARR</sequence>
<organism evidence="1 2">
    <name type="scientific">Flavonifractor plautii ATCC 29863</name>
    <dbReference type="NCBI Taxonomy" id="411475"/>
    <lineage>
        <taxon>Bacteria</taxon>
        <taxon>Bacillati</taxon>
        <taxon>Bacillota</taxon>
        <taxon>Clostridia</taxon>
        <taxon>Eubacteriales</taxon>
        <taxon>Oscillospiraceae</taxon>
        <taxon>Flavonifractor</taxon>
    </lineage>
</organism>
<protein>
    <submittedName>
        <fullName evidence="1">Uncharacterized protein</fullName>
    </submittedName>
</protein>
<dbReference type="EMBL" id="AGCK01000033">
    <property type="protein sequence ID" value="EHM54645.1"/>
    <property type="molecule type" value="Genomic_DNA"/>
</dbReference>
<gene>
    <name evidence="1" type="ORF">HMPREF0372_00430</name>
</gene>
<accession>G9YLR0</accession>
<dbReference type="AlphaFoldDB" id="G9YLR0"/>
<reference evidence="1 2" key="1">
    <citation type="submission" date="2011-08" db="EMBL/GenBank/DDBJ databases">
        <authorList>
            <person name="Weinstock G."/>
            <person name="Sodergren E."/>
            <person name="Clifton S."/>
            <person name="Fulton L."/>
            <person name="Fulton B."/>
            <person name="Courtney L."/>
            <person name="Fronick C."/>
            <person name="Harrison M."/>
            <person name="Strong C."/>
            <person name="Farmer C."/>
            <person name="Delahaunty K."/>
            <person name="Markovic C."/>
            <person name="Hall O."/>
            <person name="Minx P."/>
            <person name="Tomlinson C."/>
            <person name="Mitreva M."/>
            <person name="Hou S."/>
            <person name="Chen J."/>
            <person name="Wollam A."/>
            <person name="Pepin K.H."/>
            <person name="Johnson M."/>
            <person name="Bhonagiri V."/>
            <person name="Zhang X."/>
            <person name="Suruliraj S."/>
            <person name="Warren W."/>
            <person name="Chinwalla A."/>
            <person name="Mardis E.R."/>
            <person name="Wilson R.K."/>
        </authorList>
    </citation>
    <scope>NUCLEOTIDE SEQUENCE [LARGE SCALE GENOMIC DNA]</scope>
    <source>
        <strain evidence="1 2">ATCC 29863</strain>
    </source>
</reference>
<dbReference type="HOGENOM" id="CLU_3251885_0_0_9"/>
<proteinExistence type="predicted"/>
<dbReference type="Proteomes" id="UP000004459">
    <property type="component" value="Unassembled WGS sequence"/>
</dbReference>
<evidence type="ECO:0000313" key="2">
    <source>
        <dbReference type="Proteomes" id="UP000004459"/>
    </source>
</evidence>
<evidence type="ECO:0000313" key="1">
    <source>
        <dbReference type="EMBL" id="EHM54645.1"/>
    </source>
</evidence>
<name>G9YLR0_FLAPL</name>